<dbReference type="InterPro" id="IPR032640">
    <property type="entry name" value="AMPK1_CBM"/>
</dbReference>
<proteinExistence type="predicted"/>
<reference evidence="3 4" key="1">
    <citation type="journal article" date="2017" name="G3 (Bethesda)">
        <title>First Draft Genome Sequence of the Pathogenic Fungus Lomentospora prolificans (Formerly Scedosporium prolificans).</title>
        <authorList>
            <person name="Luo R."/>
            <person name="Zimin A."/>
            <person name="Workman R."/>
            <person name="Fan Y."/>
            <person name="Pertea G."/>
            <person name="Grossman N."/>
            <person name="Wear M.P."/>
            <person name="Jia B."/>
            <person name="Miller H."/>
            <person name="Casadevall A."/>
            <person name="Timp W."/>
            <person name="Zhang S.X."/>
            <person name="Salzberg S.L."/>
        </authorList>
    </citation>
    <scope>NUCLEOTIDE SEQUENCE [LARGE SCALE GENOMIC DNA]</scope>
    <source>
        <strain evidence="3 4">JHH-5317</strain>
    </source>
</reference>
<feature type="domain" description="AMP-activated protein kinase glycogen-binding" evidence="2">
    <location>
        <begin position="6"/>
        <end position="94"/>
    </location>
</feature>
<dbReference type="InterPro" id="IPR014756">
    <property type="entry name" value="Ig_E-set"/>
</dbReference>
<dbReference type="CDD" id="cd02859">
    <property type="entry name" value="E_set_AMPKbeta_like_N"/>
    <property type="match status" value="1"/>
</dbReference>
<dbReference type="SUPFAM" id="SSF81296">
    <property type="entry name" value="E set domains"/>
    <property type="match status" value="1"/>
</dbReference>
<evidence type="ECO:0000313" key="3">
    <source>
        <dbReference type="EMBL" id="PKS10304.1"/>
    </source>
</evidence>
<organism evidence="3 4">
    <name type="scientific">Lomentospora prolificans</name>
    <dbReference type="NCBI Taxonomy" id="41688"/>
    <lineage>
        <taxon>Eukaryota</taxon>
        <taxon>Fungi</taxon>
        <taxon>Dikarya</taxon>
        <taxon>Ascomycota</taxon>
        <taxon>Pezizomycotina</taxon>
        <taxon>Sordariomycetes</taxon>
        <taxon>Hypocreomycetidae</taxon>
        <taxon>Microascales</taxon>
        <taxon>Microascaceae</taxon>
        <taxon>Lomentospora</taxon>
    </lineage>
</organism>
<feature type="compositionally biased region" description="Polar residues" evidence="1">
    <location>
        <begin position="135"/>
        <end position="156"/>
    </location>
</feature>
<dbReference type="InterPro" id="IPR013783">
    <property type="entry name" value="Ig-like_fold"/>
</dbReference>
<dbReference type="Gene3D" id="2.60.40.10">
    <property type="entry name" value="Immunoglobulins"/>
    <property type="match status" value="1"/>
</dbReference>
<dbReference type="OrthoDB" id="5350410at2759"/>
<evidence type="ECO:0000256" key="1">
    <source>
        <dbReference type="SAM" id="MobiDB-lite"/>
    </source>
</evidence>
<protein>
    <recommendedName>
        <fullName evidence="2">AMP-activated protein kinase glycogen-binding domain-containing protein</fullName>
    </recommendedName>
</protein>
<name>A0A2N3NCX8_9PEZI</name>
<dbReference type="VEuPathDB" id="FungiDB:jhhlp_002055"/>
<keyword evidence="4" id="KW-1185">Reference proteome</keyword>
<sequence length="239" mass="25981">MTGKLPITLTYRKPGTQPPLFVAGTFTEPPWTAQEMSYTTGPDHEHSFSHTCKVEPGSEVQYKFRLGTGNWWVLKEGAPTVRDSAGNQNNVLKAPTEIEATKTPNSNHAITDDHQDHAPMAEQDPVPDGEYVNVNHGSTDNLIKNCPSGASANKVTTKQDDPVENSNARASAIGTSLRSGTVLKRRLGATSPLPTSDGLPPLKGDSKKGWIAKIIHTIFVDWIGGIFRQLFGRKQEPSN</sequence>
<evidence type="ECO:0000313" key="4">
    <source>
        <dbReference type="Proteomes" id="UP000233524"/>
    </source>
</evidence>
<evidence type="ECO:0000259" key="2">
    <source>
        <dbReference type="Pfam" id="PF16561"/>
    </source>
</evidence>
<gene>
    <name evidence="3" type="ORF">jhhlp_002055</name>
</gene>
<dbReference type="STRING" id="41688.A0A2N3NCX8"/>
<dbReference type="Proteomes" id="UP000233524">
    <property type="component" value="Unassembled WGS sequence"/>
</dbReference>
<dbReference type="EMBL" id="NLAX01000008">
    <property type="protein sequence ID" value="PKS10304.1"/>
    <property type="molecule type" value="Genomic_DNA"/>
</dbReference>
<comment type="caution">
    <text evidence="3">The sequence shown here is derived from an EMBL/GenBank/DDBJ whole genome shotgun (WGS) entry which is preliminary data.</text>
</comment>
<feature type="region of interest" description="Disordered" evidence="1">
    <location>
        <begin position="96"/>
        <end position="177"/>
    </location>
</feature>
<feature type="compositionally biased region" description="Basic and acidic residues" evidence="1">
    <location>
        <begin position="110"/>
        <end position="119"/>
    </location>
</feature>
<accession>A0A2N3NCX8</accession>
<dbReference type="AlphaFoldDB" id="A0A2N3NCX8"/>
<dbReference type="Pfam" id="PF16561">
    <property type="entry name" value="AMPK1_CBM"/>
    <property type="match status" value="1"/>
</dbReference>
<dbReference type="InParanoid" id="A0A2N3NCX8"/>
<feature type="compositionally biased region" description="Polar residues" evidence="1">
    <location>
        <begin position="164"/>
        <end position="177"/>
    </location>
</feature>